<sequence length="528" mass="56788">MDSPSSLSQQAPRPARHGPHAFLESLTGPTRGETTWLLDDELIASVDDARSLQLTTPEETDPVPVALARLTLSEASYWLEALGDADIWVNGRRVQAAHLMHGDMIEFGEHGPMCRFRLCNRSFPRHWTIDDIVGDAVAYARSSRRPLGRRASFALLDGGRRVLWHTTLFFRVSVILSIGLLAGFGYLLYANDRRFEEAMRQEALRIEAISTILAQTAQDALTPDDLAGLRAELDARLTTNADRLSELERQSGASARIIRASANSVAFLQGAYGLRHQESGKLLRHVLGADGQPLMTPFGQPQISPDGTGAPLEFQFTGTGFLIAEGPHLVTNRHVAQPWRSSDRMRAFAAGGLEPEMLKLLVYLPDTPRPNAAVLETVSDTADLAILTLDRPLANGVGLALADDLPGAGTEVVLIGYPTGLRALLAQAGPDFLKAVEDSGNTDFWSMAARLAEQGFVQPLASRGIVAQVNSGAVIYDAETTSGGSGGPVLDDRGRVIAVNAAILPEFGGSNIGVPVTLLHQLLADSFD</sequence>
<evidence type="ECO:0000256" key="1">
    <source>
        <dbReference type="SAM" id="MobiDB-lite"/>
    </source>
</evidence>
<gene>
    <name evidence="3" type="ORF">ATO3_06440</name>
</gene>
<dbReference type="Gene3D" id="2.40.10.10">
    <property type="entry name" value="Trypsin-like serine proteases"/>
    <property type="match status" value="2"/>
</dbReference>
<evidence type="ECO:0000313" key="3">
    <source>
        <dbReference type="EMBL" id="OWU75821.1"/>
    </source>
</evidence>
<name>A0A225NMU9_9RHOB</name>
<protein>
    <recommendedName>
        <fullName evidence="5">Serine protease</fullName>
    </recommendedName>
</protein>
<accession>A0A225NMU9</accession>
<dbReference type="AlphaFoldDB" id="A0A225NMU9"/>
<dbReference type="PANTHER" id="PTHR43019">
    <property type="entry name" value="SERINE ENDOPROTEASE DEGS"/>
    <property type="match status" value="1"/>
</dbReference>
<feature type="compositionally biased region" description="Polar residues" evidence="1">
    <location>
        <begin position="1"/>
        <end position="11"/>
    </location>
</feature>
<proteinExistence type="predicted"/>
<evidence type="ECO:0000313" key="4">
    <source>
        <dbReference type="Proteomes" id="UP000215377"/>
    </source>
</evidence>
<dbReference type="EMBL" id="AQQR01000002">
    <property type="protein sequence ID" value="OWU75821.1"/>
    <property type="molecule type" value="Genomic_DNA"/>
</dbReference>
<evidence type="ECO:0000256" key="2">
    <source>
        <dbReference type="SAM" id="Phobius"/>
    </source>
</evidence>
<dbReference type="PANTHER" id="PTHR43019:SF23">
    <property type="entry name" value="PROTEASE DO-LIKE 5, CHLOROPLASTIC"/>
    <property type="match status" value="1"/>
</dbReference>
<dbReference type="Pfam" id="PF13365">
    <property type="entry name" value="Trypsin_2"/>
    <property type="match status" value="1"/>
</dbReference>
<evidence type="ECO:0008006" key="5">
    <source>
        <dbReference type="Google" id="ProtNLM"/>
    </source>
</evidence>
<comment type="caution">
    <text evidence="3">The sequence shown here is derived from an EMBL/GenBank/DDBJ whole genome shotgun (WGS) entry which is preliminary data.</text>
</comment>
<dbReference type="Proteomes" id="UP000215377">
    <property type="component" value="Unassembled WGS sequence"/>
</dbReference>
<organism evidence="3 4">
    <name type="scientific">Marinibacterium profundimaris</name>
    <dbReference type="NCBI Taxonomy" id="1679460"/>
    <lineage>
        <taxon>Bacteria</taxon>
        <taxon>Pseudomonadati</taxon>
        <taxon>Pseudomonadota</taxon>
        <taxon>Alphaproteobacteria</taxon>
        <taxon>Rhodobacterales</taxon>
        <taxon>Paracoccaceae</taxon>
        <taxon>Marinibacterium</taxon>
    </lineage>
</organism>
<dbReference type="InterPro" id="IPR009003">
    <property type="entry name" value="Peptidase_S1_PA"/>
</dbReference>
<feature type="region of interest" description="Disordered" evidence="1">
    <location>
        <begin position="1"/>
        <end position="27"/>
    </location>
</feature>
<dbReference type="SUPFAM" id="SSF50494">
    <property type="entry name" value="Trypsin-like serine proteases"/>
    <property type="match status" value="1"/>
</dbReference>
<keyword evidence="2" id="KW-1133">Transmembrane helix</keyword>
<dbReference type="RefSeq" id="WP_088649002.1">
    <property type="nucleotide sequence ID" value="NZ_AQQR01000002.1"/>
</dbReference>
<keyword evidence="2" id="KW-0812">Transmembrane</keyword>
<keyword evidence="2" id="KW-0472">Membrane</keyword>
<dbReference type="OrthoDB" id="265200at2"/>
<feature type="transmembrane region" description="Helical" evidence="2">
    <location>
        <begin position="168"/>
        <end position="189"/>
    </location>
</feature>
<reference evidence="3 4" key="1">
    <citation type="submission" date="2013-04" db="EMBL/GenBank/DDBJ databases">
        <title>Oceanicola sp. 22II1-22F33 Genome Sequencing.</title>
        <authorList>
            <person name="Lai Q."/>
            <person name="Li G."/>
            <person name="Shao Z."/>
        </authorList>
    </citation>
    <scope>NUCLEOTIDE SEQUENCE [LARGE SCALE GENOMIC DNA]</scope>
    <source>
        <strain evidence="3 4">22II1-22F33</strain>
    </source>
</reference>
<dbReference type="InterPro" id="IPR043504">
    <property type="entry name" value="Peptidase_S1_PA_chymotrypsin"/>
</dbReference>
<dbReference type="CDD" id="cd00060">
    <property type="entry name" value="FHA"/>
    <property type="match status" value="1"/>
</dbReference>
<keyword evidence="4" id="KW-1185">Reference proteome</keyword>